<sequence length="232" mass="25717">MVIKQKSNPFIIDQHSSPLFHFEMEAFFSLFLFGVILFLCTVAVFVTLPSNYMGAVCGLCGNYNGKAQDDLIPKNGDKPVSPANFGASWRVAEIPGCVEGCKGVCPDCDITQKVKYEKGDFCGIISDPKGPFRDCHSKVDPAEYFEDCVYDVCLYNGRKDVLCDNLGSYTSACQDAGAKVYSWRTSQFCGKKCIQFKNKKVSIGSVIVRSDRSQEICCTFSDFIHSLVIFLT</sequence>
<dbReference type="STRING" id="80966.ENSAPOP00000033072"/>
<dbReference type="Ensembl" id="ENSAPOT00000027599.1">
    <property type="protein sequence ID" value="ENSAPOP00000033072.1"/>
    <property type="gene ID" value="ENSAPOG00000021419.1"/>
</dbReference>
<keyword evidence="3" id="KW-1133">Transmembrane helix</keyword>
<accession>A0A3Q1H000</accession>
<dbReference type="AlphaFoldDB" id="A0A3Q1H000"/>
<dbReference type="GeneTree" id="ENSGT00950000183155"/>
<dbReference type="Pfam" id="PF00094">
    <property type="entry name" value="VWD"/>
    <property type="match status" value="1"/>
</dbReference>
<dbReference type="InterPro" id="IPR001846">
    <property type="entry name" value="VWF_type-D"/>
</dbReference>
<evidence type="ECO:0000256" key="3">
    <source>
        <dbReference type="SAM" id="Phobius"/>
    </source>
</evidence>
<dbReference type="InParanoid" id="A0A3Q1H000"/>
<evidence type="ECO:0000313" key="5">
    <source>
        <dbReference type="Ensembl" id="ENSAPOP00000033072.1"/>
    </source>
</evidence>
<evidence type="ECO:0000256" key="1">
    <source>
        <dbReference type="ARBA" id="ARBA00023157"/>
    </source>
</evidence>
<keyword evidence="2" id="KW-0325">Glycoprotein</keyword>
<dbReference type="PANTHER" id="PTHR11339">
    <property type="entry name" value="EXTRACELLULAR MATRIX GLYCOPROTEIN RELATED"/>
    <property type="match status" value="1"/>
</dbReference>
<proteinExistence type="predicted"/>
<keyword evidence="3" id="KW-0812">Transmembrane</keyword>
<dbReference type="Proteomes" id="UP000257200">
    <property type="component" value="Unplaced"/>
</dbReference>
<keyword evidence="3" id="KW-0472">Membrane</keyword>
<reference evidence="5" key="1">
    <citation type="submission" date="2025-08" db="UniProtKB">
        <authorList>
            <consortium name="Ensembl"/>
        </authorList>
    </citation>
    <scope>IDENTIFICATION</scope>
</reference>
<dbReference type="GO" id="GO:0031012">
    <property type="term" value="C:extracellular matrix"/>
    <property type="evidence" value="ECO:0007669"/>
    <property type="project" value="TreeGrafter"/>
</dbReference>
<feature type="transmembrane region" description="Helical" evidence="3">
    <location>
        <begin position="26"/>
        <end position="48"/>
    </location>
</feature>
<name>A0A3Q1H000_9TELE</name>
<reference evidence="5" key="2">
    <citation type="submission" date="2025-09" db="UniProtKB">
        <authorList>
            <consortium name="Ensembl"/>
        </authorList>
    </citation>
    <scope>IDENTIFICATION</scope>
</reference>
<evidence type="ECO:0000259" key="4">
    <source>
        <dbReference type="PROSITE" id="PS51233"/>
    </source>
</evidence>
<organism evidence="5 6">
    <name type="scientific">Acanthochromis polyacanthus</name>
    <name type="common">spiny chromis</name>
    <dbReference type="NCBI Taxonomy" id="80966"/>
    <lineage>
        <taxon>Eukaryota</taxon>
        <taxon>Metazoa</taxon>
        <taxon>Chordata</taxon>
        <taxon>Craniata</taxon>
        <taxon>Vertebrata</taxon>
        <taxon>Euteleostomi</taxon>
        <taxon>Actinopterygii</taxon>
        <taxon>Neopterygii</taxon>
        <taxon>Teleostei</taxon>
        <taxon>Neoteleostei</taxon>
        <taxon>Acanthomorphata</taxon>
        <taxon>Ovalentaria</taxon>
        <taxon>Pomacentridae</taxon>
        <taxon>Acanthochromis</taxon>
    </lineage>
</organism>
<evidence type="ECO:0000313" key="6">
    <source>
        <dbReference type="Proteomes" id="UP000257200"/>
    </source>
</evidence>
<keyword evidence="1" id="KW-1015">Disulfide bond</keyword>
<dbReference type="SMART" id="SM00832">
    <property type="entry name" value="C8"/>
    <property type="match status" value="1"/>
</dbReference>
<keyword evidence="6" id="KW-1185">Reference proteome</keyword>
<feature type="domain" description="VWFD" evidence="4">
    <location>
        <begin position="1"/>
        <end position="98"/>
    </location>
</feature>
<dbReference type="InterPro" id="IPR014853">
    <property type="entry name" value="VWF/SSPO/ZAN-like_Cys-rich_dom"/>
</dbReference>
<dbReference type="GO" id="GO:0005615">
    <property type="term" value="C:extracellular space"/>
    <property type="evidence" value="ECO:0007669"/>
    <property type="project" value="TreeGrafter"/>
</dbReference>
<dbReference type="Pfam" id="PF08742">
    <property type="entry name" value="C8"/>
    <property type="match status" value="1"/>
</dbReference>
<protein>
    <recommendedName>
        <fullName evidence="4">VWFD domain-containing protein</fullName>
    </recommendedName>
</protein>
<dbReference type="PANTHER" id="PTHR11339:SF244">
    <property type="entry name" value="IGGFC-BINDING PROTEIN"/>
    <property type="match status" value="1"/>
</dbReference>
<evidence type="ECO:0000256" key="2">
    <source>
        <dbReference type="ARBA" id="ARBA00023180"/>
    </source>
</evidence>
<dbReference type="InterPro" id="IPR050780">
    <property type="entry name" value="Mucin_vWF_Thrombospondin_sf"/>
</dbReference>
<dbReference type="PROSITE" id="PS51233">
    <property type="entry name" value="VWFD"/>
    <property type="match status" value="1"/>
</dbReference>